<dbReference type="InterPro" id="IPR036271">
    <property type="entry name" value="Tet_transcr_reg_TetR-rel_C_sf"/>
</dbReference>
<accession>A0A5C4SVJ3</accession>
<proteinExistence type="predicted"/>
<dbReference type="PANTHER" id="PTHR47506:SF6">
    <property type="entry name" value="HTH-TYPE TRANSCRIPTIONAL REPRESSOR NEMR"/>
    <property type="match status" value="1"/>
</dbReference>
<evidence type="ECO:0000256" key="1">
    <source>
        <dbReference type="ARBA" id="ARBA00023015"/>
    </source>
</evidence>
<dbReference type="AlphaFoldDB" id="A0A5C4SVJ3"/>
<dbReference type="InterPro" id="IPR001647">
    <property type="entry name" value="HTH_TetR"/>
</dbReference>
<dbReference type="Gene3D" id="1.10.357.10">
    <property type="entry name" value="Tetracycline Repressor, domain 2"/>
    <property type="match status" value="1"/>
</dbReference>
<evidence type="ECO:0000256" key="4">
    <source>
        <dbReference type="PROSITE-ProRule" id="PRU00335"/>
    </source>
</evidence>
<dbReference type="Proteomes" id="UP000307943">
    <property type="component" value="Unassembled WGS sequence"/>
</dbReference>
<gene>
    <name evidence="6" type="ORF">FE784_40270</name>
</gene>
<dbReference type="EMBL" id="VDCQ01000135">
    <property type="protein sequence ID" value="TNJ53807.1"/>
    <property type="molecule type" value="Genomic_DNA"/>
</dbReference>
<dbReference type="Pfam" id="PF00440">
    <property type="entry name" value="TetR_N"/>
    <property type="match status" value="1"/>
</dbReference>
<feature type="DNA-binding region" description="H-T-H motif" evidence="4">
    <location>
        <begin position="31"/>
        <end position="50"/>
    </location>
</feature>
<evidence type="ECO:0000256" key="3">
    <source>
        <dbReference type="ARBA" id="ARBA00023163"/>
    </source>
</evidence>
<dbReference type="PANTHER" id="PTHR47506">
    <property type="entry name" value="TRANSCRIPTIONAL REGULATORY PROTEIN"/>
    <property type="match status" value="1"/>
</dbReference>
<name>A0A5C4SVJ3_9BACL</name>
<evidence type="ECO:0000313" key="6">
    <source>
        <dbReference type="EMBL" id="TNJ53807.1"/>
    </source>
</evidence>
<keyword evidence="7" id="KW-1185">Reference proteome</keyword>
<dbReference type="RefSeq" id="WP_139607934.1">
    <property type="nucleotide sequence ID" value="NZ_VDCQ01000135.1"/>
</dbReference>
<dbReference type="SUPFAM" id="SSF48498">
    <property type="entry name" value="Tetracyclin repressor-like, C-terminal domain"/>
    <property type="match status" value="1"/>
</dbReference>
<protein>
    <submittedName>
        <fullName evidence="6">TetR/AcrR family transcriptional regulator</fullName>
    </submittedName>
</protein>
<reference evidence="6 7" key="1">
    <citation type="submission" date="2019-05" db="EMBL/GenBank/DDBJ databases">
        <title>We sequenced the genome of Paenibacillus hemerocallicola KCTC 33185 for further insight into its adaptation and study the phylogeny of Paenibacillus.</title>
        <authorList>
            <person name="Narsing Rao M.P."/>
        </authorList>
    </citation>
    <scope>NUCLEOTIDE SEQUENCE [LARGE SCALE GENOMIC DNA]</scope>
    <source>
        <strain evidence="6 7">KCTC 33185</strain>
    </source>
</reference>
<dbReference type="OrthoDB" id="9814703at2"/>
<keyword evidence="3" id="KW-0804">Transcription</keyword>
<evidence type="ECO:0000259" key="5">
    <source>
        <dbReference type="PROSITE" id="PS50977"/>
    </source>
</evidence>
<evidence type="ECO:0000256" key="2">
    <source>
        <dbReference type="ARBA" id="ARBA00023125"/>
    </source>
</evidence>
<dbReference type="SUPFAM" id="SSF46689">
    <property type="entry name" value="Homeodomain-like"/>
    <property type="match status" value="1"/>
</dbReference>
<comment type="caution">
    <text evidence="6">The sequence shown here is derived from an EMBL/GenBank/DDBJ whole genome shotgun (WGS) entry which is preliminary data.</text>
</comment>
<dbReference type="PRINTS" id="PR00455">
    <property type="entry name" value="HTHTETR"/>
</dbReference>
<organism evidence="6 7">
    <name type="scientific">Paenibacillus hemerocallicola</name>
    <dbReference type="NCBI Taxonomy" id="1172614"/>
    <lineage>
        <taxon>Bacteria</taxon>
        <taxon>Bacillati</taxon>
        <taxon>Bacillota</taxon>
        <taxon>Bacilli</taxon>
        <taxon>Bacillales</taxon>
        <taxon>Paenibacillaceae</taxon>
        <taxon>Paenibacillus</taxon>
    </lineage>
</organism>
<feature type="domain" description="HTH tetR-type" evidence="5">
    <location>
        <begin position="8"/>
        <end position="68"/>
    </location>
</feature>
<dbReference type="InterPro" id="IPR009057">
    <property type="entry name" value="Homeodomain-like_sf"/>
</dbReference>
<dbReference type="PROSITE" id="PS50977">
    <property type="entry name" value="HTH_TETR_2"/>
    <property type="match status" value="1"/>
</dbReference>
<keyword evidence="2 4" id="KW-0238">DNA-binding</keyword>
<dbReference type="GO" id="GO:0003677">
    <property type="term" value="F:DNA binding"/>
    <property type="evidence" value="ECO:0007669"/>
    <property type="project" value="UniProtKB-UniRule"/>
</dbReference>
<sequence length="207" mass="23561">MKQEQRRQQTFQLLLQTVEELIVEKGCESIKMSDIMERSGLSKGAIFHYVKTKDEIFALLLQEQLEEIDNRFVEEVNQQKKKEFEGPLREITKKLSLLENPQDVTNQVLMYLLGKKGQPSVAEALQAFYEQSFRLSKQWIVTGQNHGVIPESIDADKTAELFMLISYGLRMRSAIPAGAGTPSFTAADFAMFLANTLNPKTSDRKEP</sequence>
<evidence type="ECO:0000313" key="7">
    <source>
        <dbReference type="Proteomes" id="UP000307943"/>
    </source>
</evidence>
<keyword evidence="1" id="KW-0805">Transcription regulation</keyword>